<dbReference type="Proteomes" id="UP000834106">
    <property type="component" value="Chromosome 1"/>
</dbReference>
<feature type="compositionally biased region" description="Polar residues" evidence="1">
    <location>
        <begin position="435"/>
        <end position="444"/>
    </location>
</feature>
<proteinExistence type="predicted"/>
<feature type="compositionally biased region" description="Polar residues" evidence="1">
    <location>
        <begin position="271"/>
        <end position="311"/>
    </location>
</feature>
<dbReference type="PANTHER" id="PTHR12112:SF39">
    <property type="entry name" value="EG:152A3.5 PROTEIN (FBGN0003116_PN PROTEIN)"/>
    <property type="match status" value="1"/>
</dbReference>
<protein>
    <submittedName>
        <fullName evidence="2">Uncharacterized protein</fullName>
    </submittedName>
</protein>
<dbReference type="PANTHER" id="PTHR12112">
    <property type="entry name" value="BNIP - RELATED"/>
    <property type="match status" value="1"/>
</dbReference>
<dbReference type="AlphaFoldDB" id="A0AAD1YNW1"/>
<dbReference type="InterPro" id="IPR038763">
    <property type="entry name" value="DHH_sf"/>
</dbReference>
<evidence type="ECO:0000313" key="3">
    <source>
        <dbReference type="Proteomes" id="UP000834106"/>
    </source>
</evidence>
<feature type="compositionally biased region" description="Basic and acidic residues" evidence="1">
    <location>
        <begin position="449"/>
        <end position="458"/>
    </location>
</feature>
<dbReference type="FunFam" id="3.90.1640.10:FF:000010">
    <property type="entry name" value="Uncharacterized protein"/>
    <property type="match status" value="1"/>
</dbReference>
<feature type="compositionally biased region" description="Pro residues" evidence="1">
    <location>
        <begin position="316"/>
        <end position="336"/>
    </location>
</feature>
<feature type="compositionally biased region" description="Polar residues" evidence="1">
    <location>
        <begin position="374"/>
        <end position="391"/>
    </location>
</feature>
<organism evidence="2 3">
    <name type="scientific">Fraxinus pennsylvanica</name>
    <dbReference type="NCBI Taxonomy" id="56036"/>
    <lineage>
        <taxon>Eukaryota</taxon>
        <taxon>Viridiplantae</taxon>
        <taxon>Streptophyta</taxon>
        <taxon>Embryophyta</taxon>
        <taxon>Tracheophyta</taxon>
        <taxon>Spermatophyta</taxon>
        <taxon>Magnoliopsida</taxon>
        <taxon>eudicotyledons</taxon>
        <taxon>Gunneridae</taxon>
        <taxon>Pentapetalae</taxon>
        <taxon>asterids</taxon>
        <taxon>lamiids</taxon>
        <taxon>Lamiales</taxon>
        <taxon>Oleaceae</taxon>
        <taxon>Oleeae</taxon>
        <taxon>Fraxinus</taxon>
    </lineage>
</organism>
<dbReference type="Gene3D" id="3.90.1640.10">
    <property type="entry name" value="inorganic pyrophosphatase (n-terminal core)"/>
    <property type="match status" value="2"/>
</dbReference>
<evidence type="ECO:0000256" key="1">
    <source>
        <dbReference type="SAM" id="MobiDB-lite"/>
    </source>
</evidence>
<dbReference type="SUPFAM" id="SSF64182">
    <property type="entry name" value="DHH phosphoesterases"/>
    <property type="match status" value="1"/>
</dbReference>
<sequence>MKSENKKLTDLLNIIYGNYNDLMQKYSGDELMKSRKRKANYTENCDNSFEKNGISACSCCDGGSNGTPKEIVSNVSKAYVRIDRSDMSLELVQHLPTSPDRRKILRLGLMNSESMDRRFSRNLSNEGRGSISQQKKLVESKRVISRNEQGPDLTDFMNDLFYGARNTEKKAYNLTGNGHVLDDHVEEDFDPSKRSVSSRLTQEWLQEAKRMVASSPSRIDSPSRLVGSPRFATSQGRLSTSSLEKRDPFDRSARRHRARESFSGEILSKTAKLSMNKSEINSDPSQGGESPASDVQKSFSNPLKIPNSPTSNPYPAISPDPTPPSPSSLVGPPLPPRQSVHRRSRFQNDPNAPLSQPIPTPTSPPSVSKRTFKDTASTTNNAPTTILNTPLLSPPKHFIESAHRRSKSSTTCSRPEDEVLSPPRNLVESAHRRSISSSTCSTNRTLKKSNVDDGQLKEGDLKGQELNKYLKEQRIKIGKIMSGEINGKAKIMLSGPSNSTSSMVAAICYAWLLENKKRANKKGGDGDKTNLEMVVPVMNMRRRKMWKQQQAAWLFHHVGLDATALLFADEVDMETMIMEKQLSMLVVGEDILRTNGEVGSGCTIVTDNYCEDAYELLQTPIVKKLLLAGILLDTQNLNISTKLSMSRDAEAVQLLSVGAASNYRNALFDQLMQDQRDNGFFEVLRYSYGKPSGESNRDSGGSIEQRISEKYPFKEGIAPNEGKNQNNTKDETNQKVSPILGKHTASPLKMPVQAPAKTPAKGANASQGKNKSFFAKLFGFGSKQ</sequence>
<dbReference type="GO" id="GO:0004309">
    <property type="term" value="F:exopolyphosphatase activity"/>
    <property type="evidence" value="ECO:0007669"/>
    <property type="project" value="TreeGrafter"/>
</dbReference>
<keyword evidence="3" id="KW-1185">Reference proteome</keyword>
<gene>
    <name evidence="2" type="ORF">FPE_LOCUS2083</name>
</gene>
<feature type="compositionally biased region" description="Polar residues" evidence="1">
    <location>
        <begin position="231"/>
        <end position="242"/>
    </location>
</feature>
<dbReference type="EMBL" id="OU503036">
    <property type="protein sequence ID" value="CAI9754652.1"/>
    <property type="molecule type" value="Genomic_DNA"/>
</dbReference>
<evidence type="ECO:0000313" key="2">
    <source>
        <dbReference type="EMBL" id="CAI9754652.1"/>
    </source>
</evidence>
<reference evidence="2" key="1">
    <citation type="submission" date="2023-05" db="EMBL/GenBank/DDBJ databases">
        <authorList>
            <person name="Huff M."/>
        </authorList>
    </citation>
    <scope>NUCLEOTIDE SEQUENCE</scope>
</reference>
<feature type="region of interest" description="Disordered" evidence="1">
    <location>
        <begin position="710"/>
        <end position="768"/>
    </location>
</feature>
<accession>A0AAD1YNW1</accession>
<name>A0AAD1YNW1_9LAMI</name>
<feature type="compositionally biased region" description="Basic and acidic residues" evidence="1">
    <location>
        <begin position="243"/>
        <end position="252"/>
    </location>
</feature>
<dbReference type="GO" id="GO:0005737">
    <property type="term" value="C:cytoplasm"/>
    <property type="evidence" value="ECO:0007669"/>
    <property type="project" value="TreeGrafter"/>
</dbReference>
<feature type="region of interest" description="Disordered" evidence="1">
    <location>
        <begin position="210"/>
        <end position="458"/>
    </location>
</feature>